<protein>
    <recommendedName>
        <fullName evidence="3">Transposase IS30-like HTH domain-containing protein</fullName>
    </recommendedName>
</protein>
<dbReference type="EMBL" id="BMAU01021406">
    <property type="protein sequence ID" value="GFY32926.1"/>
    <property type="molecule type" value="Genomic_DNA"/>
</dbReference>
<name>A0A8X7BIE6_TRICX</name>
<accession>A0A8X7BIE6</accession>
<gene>
    <name evidence="1" type="primary">NCL1_17383</name>
    <name evidence="1" type="ORF">TNCV_2876751</name>
</gene>
<comment type="caution">
    <text evidence="1">The sequence shown here is derived from an EMBL/GenBank/DDBJ whole genome shotgun (WGS) entry which is preliminary data.</text>
</comment>
<keyword evidence="2" id="KW-1185">Reference proteome</keyword>
<evidence type="ECO:0000313" key="2">
    <source>
        <dbReference type="Proteomes" id="UP000887159"/>
    </source>
</evidence>
<sequence length="87" mass="10228">MPRGRHRASFDQVSEFDRRRIVSYGNCALSFREIGQRVGRNQATVMRFCHRWMQEEMMDRSHPPRSTAAPDDRRILRMTVMDLAASS</sequence>
<proteinExistence type="predicted"/>
<reference evidence="1" key="1">
    <citation type="submission" date="2020-08" db="EMBL/GenBank/DDBJ databases">
        <title>Multicomponent nature underlies the extraordinary mechanical properties of spider dragline silk.</title>
        <authorList>
            <person name="Kono N."/>
            <person name="Nakamura H."/>
            <person name="Mori M."/>
            <person name="Yoshida Y."/>
            <person name="Ohtoshi R."/>
            <person name="Malay A.D."/>
            <person name="Moran D.A.P."/>
            <person name="Tomita M."/>
            <person name="Numata K."/>
            <person name="Arakawa K."/>
        </authorList>
    </citation>
    <scope>NUCLEOTIDE SEQUENCE</scope>
</reference>
<organism evidence="1 2">
    <name type="scientific">Trichonephila clavipes</name>
    <name type="common">Golden silk orbweaver</name>
    <name type="synonym">Nephila clavipes</name>
    <dbReference type="NCBI Taxonomy" id="2585209"/>
    <lineage>
        <taxon>Eukaryota</taxon>
        <taxon>Metazoa</taxon>
        <taxon>Ecdysozoa</taxon>
        <taxon>Arthropoda</taxon>
        <taxon>Chelicerata</taxon>
        <taxon>Arachnida</taxon>
        <taxon>Araneae</taxon>
        <taxon>Araneomorphae</taxon>
        <taxon>Entelegynae</taxon>
        <taxon>Araneoidea</taxon>
        <taxon>Nephilidae</taxon>
        <taxon>Trichonephila</taxon>
    </lineage>
</organism>
<dbReference type="AlphaFoldDB" id="A0A8X7BIE6"/>
<evidence type="ECO:0008006" key="3">
    <source>
        <dbReference type="Google" id="ProtNLM"/>
    </source>
</evidence>
<dbReference type="Proteomes" id="UP000887159">
    <property type="component" value="Unassembled WGS sequence"/>
</dbReference>
<evidence type="ECO:0000313" key="1">
    <source>
        <dbReference type="EMBL" id="GFY32926.1"/>
    </source>
</evidence>